<dbReference type="AlphaFoldDB" id="A0A914XPY1"/>
<dbReference type="PANTHER" id="PTHR46954">
    <property type="entry name" value="C2H2-TYPE DOMAIN-CONTAINING PROTEIN"/>
    <property type="match status" value="1"/>
</dbReference>
<evidence type="ECO:0000313" key="3">
    <source>
        <dbReference type="WBParaSite" id="PSU_v2.g10077.t1"/>
    </source>
</evidence>
<accession>A0A914XPY1</accession>
<organism evidence="2 3">
    <name type="scientific">Panagrolaimus superbus</name>
    <dbReference type="NCBI Taxonomy" id="310955"/>
    <lineage>
        <taxon>Eukaryota</taxon>
        <taxon>Metazoa</taxon>
        <taxon>Ecdysozoa</taxon>
        <taxon>Nematoda</taxon>
        <taxon>Chromadorea</taxon>
        <taxon>Rhabditida</taxon>
        <taxon>Tylenchina</taxon>
        <taxon>Panagrolaimomorpha</taxon>
        <taxon>Panagrolaimoidea</taxon>
        <taxon>Panagrolaimidae</taxon>
        <taxon>Panagrolaimus</taxon>
    </lineage>
</organism>
<proteinExistence type="predicted"/>
<dbReference type="WBParaSite" id="PSU_v2.g10077.t1">
    <property type="protein sequence ID" value="PSU_v2.g10077.t1"/>
    <property type="gene ID" value="PSU_v2.g10077"/>
</dbReference>
<reference evidence="3" key="1">
    <citation type="submission" date="2022-11" db="UniProtKB">
        <authorList>
            <consortium name="WormBaseParasite"/>
        </authorList>
    </citation>
    <scope>IDENTIFICATION</scope>
</reference>
<keyword evidence="1" id="KW-0732">Signal</keyword>
<feature type="signal peptide" evidence="1">
    <location>
        <begin position="1"/>
        <end position="15"/>
    </location>
</feature>
<evidence type="ECO:0000313" key="2">
    <source>
        <dbReference type="Proteomes" id="UP000887577"/>
    </source>
</evidence>
<dbReference type="Proteomes" id="UP000887577">
    <property type="component" value="Unplaced"/>
</dbReference>
<evidence type="ECO:0000256" key="1">
    <source>
        <dbReference type="SAM" id="SignalP"/>
    </source>
</evidence>
<dbReference type="PANTHER" id="PTHR46954:SF1">
    <property type="entry name" value="C2H2-TYPE DOMAIN-CONTAINING PROTEIN"/>
    <property type="match status" value="1"/>
</dbReference>
<protein>
    <submittedName>
        <fullName evidence="3">Uncharacterized protein</fullName>
    </submittedName>
</protein>
<feature type="chain" id="PRO_5037869538" evidence="1">
    <location>
        <begin position="16"/>
        <end position="221"/>
    </location>
</feature>
<sequence length="221" mass="24933">MLLHLLFLQLQMVLHLHLLFLQIQMKDENGELKPILLVTVDGGPDENPQFPKTLAAWSSVFVKYNADMVIVATHAPGQSAYNAVERSMAPLSKSLTGVILPYDTYGSHLNSSHKTVDKILEKRNFEAAGRSLAEIWGEMSISNYPVTAEFISPESQKPALNEWSEKWINDHVMQTQYCLLISKCKNTSCCIPPKTNVFSLLDERFLPAPVPFKYDITGNFY</sequence>
<keyword evidence="2" id="KW-1185">Reference proteome</keyword>
<name>A0A914XPY1_9BILA</name>